<evidence type="ECO:0000256" key="9">
    <source>
        <dbReference type="ARBA" id="ARBA00022777"/>
    </source>
</evidence>
<comment type="subcellular location">
    <subcellularLocation>
        <location evidence="2 13">Cytoplasm</location>
    </subcellularLocation>
</comment>
<dbReference type="FunFam" id="3.30.63.10:FF:000005">
    <property type="entry name" value="Guanylate kinase"/>
    <property type="match status" value="1"/>
</dbReference>
<dbReference type="InterPro" id="IPR008144">
    <property type="entry name" value="Guanylate_kin-like_dom"/>
</dbReference>
<dbReference type="InterPro" id="IPR017665">
    <property type="entry name" value="Guanylate_kinase"/>
</dbReference>
<dbReference type="Gene3D" id="3.30.63.10">
    <property type="entry name" value="Guanylate Kinase phosphate binding domain"/>
    <property type="match status" value="1"/>
</dbReference>
<dbReference type="InterPro" id="IPR008145">
    <property type="entry name" value="GK/Ca_channel_bsu"/>
</dbReference>
<evidence type="ECO:0000313" key="16">
    <source>
        <dbReference type="Proteomes" id="UP000321721"/>
    </source>
</evidence>
<sequence>MEGKCIILCAPSGAGKTSITKFLLEQDLGLEFSISACNREKRENEKDGVDYHFLSTEDFKRRIDNNEFVEWEEVYKDNYYGTLKTEINRIWNSGKNVIFDVDVEGGLSLTKHFGEKAMAIFIQPPSMEALEERLRGRGTEDEEKIQKRLAKAGKELSYAKWFDTIIVNSNLEESQKEALHIVKSFLKK</sequence>
<dbReference type="NCBIfam" id="TIGR03263">
    <property type="entry name" value="guanyl_kin"/>
    <property type="match status" value="1"/>
</dbReference>
<dbReference type="SMART" id="SM00072">
    <property type="entry name" value="GuKc"/>
    <property type="match status" value="1"/>
</dbReference>
<accession>A0A5C6RQR7</accession>
<keyword evidence="7 13" id="KW-0808">Transferase</keyword>
<protein>
    <recommendedName>
        <fullName evidence="5 13">Guanylate kinase</fullName>
        <ecNumber evidence="4 13">2.7.4.8</ecNumber>
    </recommendedName>
    <alternativeName>
        <fullName evidence="11 13">GMP kinase</fullName>
    </alternativeName>
</protein>
<evidence type="ECO:0000256" key="10">
    <source>
        <dbReference type="ARBA" id="ARBA00022840"/>
    </source>
</evidence>
<evidence type="ECO:0000256" key="13">
    <source>
        <dbReference type="HAMAP-Rule" id="MF_00328"/>
    </source>
</evidence>
<comment type="caution">
    <text evidence="15">The sequence shown here is derived from an EMBL/GenBank/DDBJ whole genome shotgun (WGS) entry which is preliminary data.</text>
</comment>
<proteinExistence type="inferred from homology"/>
<dbReference type="GO" id="GO:0005829">
    <property type="term" value="C:cytosol"/>
    <property type="evidence" value="ECO:0007669"/>
    <property type="project" value="TreeGrafter"/>
</dbReference>
<evidence type="ECO:0000256" key="5">
    <source>
        <dbReference type="ARBA" id="ARBA00016296"/>
    </source>
</evidence>
<dbReference type="CDD" id="cd00071">
    <property type="entry name" value="GMPK"/>
    <property type="match status" value="1"/>
</dbReference>
<gene>
    <name evidence="13" type="primary">gmk</name>
    <name evidence="15" type="ORF">FRY74_09155</name>
</gene>
<keyword evidence="16" id="KW-1185">Reference proteome</keyword>
<dbReference type="PANTHER" id="PTHR23117:SF13">
    <property type="entry name" value="GUANYLATE KINASE"/>
    <property type="match status" value="1"/>
</dbReference>
<organism evidence="15 16">
    <name type="scientific">Vicingus serpentipes</name>
    <dbReference type="NCBI Taxonomy" id="1926625"/>
    <lineage>
        <taxon>Bacteria</taxon>
        <taxon>Pseudomonadati</taxon>
        <taxon>Bacteroidota</taxon>
        <taxon>Flavobacteriia</taxon>
        <taxon>Flavobacteriales</taxon>
        <taxon>Vicingaceae</taxon>
        <taxon>Vicingus</taxon>
    </lineage>
</organism>
<dbReference type="AlphaFoldDB" id="A0A5C6RQR7"/>
<keyword evidence="8 13" id="KW-0547">Nucleotide-binding</keyword>
<name>A0A5C6RQR7_9FLAO</name>
<evidence type="ECO:0000256" key="6">
    <source>
        <dbReference type="ARBA" id="ARBA00022490"/>
    </source>
</evidence>
<dbReference type="Gene3D" id="3.40.50.300">
    <property type="entry name" value="P-loop containing nucleotide triphosphate hydrolases"/>
    <property type="match status" value="1"/>
</dbReference>
<dbReference type="EC" id="2.7.4.8" evidence="4 13"/>
<dbReference type="InterPro" id="IPR027417">
    <property type="entry name" value="P-loop_NTPase"/>
</dbReference>
<dbReference type="EMBL" id="VOOS01000004">
    <property type="protein sequence ID" value="TXB64608.1"/>
    <property type="molecule type" value="Genomic_DNA"/>
</dbReference>
<dbReference type="OrthoDB" id="9808150at2"/>
<keyword evidence="6 13" id="KW-0963">Cytoplasm</keyword>
<dbReference type="SUPFAM" id="SSF52540">
    <property type="entry name" value="P-loop containing nucleoside triphosphate hydrolases"/>
    <property type="match status" value="1"/>
</dbReference>
<comment type="function">
    <text evidence="1 13">Essential for recycling GMP and indirectly, cGMP.</text>
</comment>
<feature type="domain" description="Guanylate kinase-like" evidence="14">
    <location>
        <begin position="3"/>
        <end position="183"/>
    </location>
</feature>
<dbReference type="Pfam" id="PF00625">
    <property type="entry name" value="Guanylate_kin"/>
    <property type="match status" value="1"/>
</dbReference>
<keyword evidence="9 13" id="KW-0418">Kinase</keyword>
<dbReference type="PROSITE" id="PS50052">
    <property type="entry name" value="GUANYLATE_KINASE_2"/>
    <property type="match status" value="1"/>
</dbReference>
<evidence type="ECO:0000256" key="2">
    <source>
        <dbReference type="ARBA" id="ARBA00004496"/>
    </source>
</evidence>
<dbReference type="HAMAP" id="MF_00328">
    <property type="entry name" value="Guanylate_kinase"/>
    <property type="match status" value="1"/>
</dbReference>
<feature type="binding site" evidence="13">
    <location>
        <begin position="10"/>
        <end position="17"/>
    </location>
    <ligand>
        <name>ATP</name>
        <dbReference type="ChEBI" id="CHEBI:30616"/>
    </ligand>
</feature>
<dbReference type="GO" id="GO:0004385">
    <property type="term" value="F:GMP kinase activity"/>
    <property type="evidence" value="ECO:0007669"/>
    <property type="project" value="UniProtKB-UniRule"/>
</dbReference>
<dbReference type="PANTHER" id="PTHR23117">
    <property type="entry name" value="GUANYLATE KINASE-RELATED"/>
    <property type="match status" value="1"/>
</dbReference>
<evidence type="ECO:0000256" key="3">
    <source>
        <dbReference type="ARBA" id="ARBA00005790"/>
    </source>
</evidence>
<keyword evidence="10 13" id="KW-0067">ATP-binding</keyword>
<evidence type="ECO:0000256" key="7">
    <source>
        <dbReference type="ARBA" id="ARBA00022679"/>
    </source>
</evidence>
<comment type="catalytic activity">
    <reaction evidence="12 13">
        <text>GMP + ATP = GDP + ADP</text>
        <dbReference type="Rhea" id="RHEA:20780"/>
        <dbReference type="ChEBI" id="CHEBI:30616"/>
        <dbReference type="ChEBI" id="CHEBI:58115"/>
        <dbReference type="ChEBI" id="CHEBI:58189"/>
        <dbReference type="ChEBI" id="CHEBI:456216"/>
        <dbReference type="EC" id="2.7.4.8"/>
    </reaction>
</comment>
<dbReference type="Proteomes" id="UP000321721">
    <property type="component" value="Unassembled WGS sequence"/>
</dbReference>
<evidence type="ECO:0000313" key="15">
    <source>
        <dbReference type="EMBL" id="TXB64608.1"/>
    </source>
</evidence>
<evidence type="ECO:0000256" key="8">
    <source>
        <dbReference type="ARBA" id="ARBA00022741"/>
    </source>
</evidence>
<evidence type="ECO:0000256" key="11">
    <source>
        <dbReference type="ARBA" id="ARBA00030128"/>
    </source>
</evidence>
<reference evidence="15 16" key="1">
    <citation type="submission" date="2019-08" db="EMBL/GenBank/DDBJ databases">
        <title>Genome of Vicingus serpentipes NCIMB 15042.</title>
        <authorList>
            <person name="Bowman J.P."/>
        </authorList>
    </citation>
    <scope>NUCLEOTIDE SEQUENCE [LARGE SCALE GENOMIC DNA]</scope>
    <source>
        <strain evidence="15 16">NCIMB 15042</strain>
    </source>
</reference>
<evidence type="ECO:0000256" key="4">
    <source>
        <dbReference type="ARBA" id="ARBA00012961"/>
    </source>
</evidence>
<dbReference type="RefSeq" id="WP_147100748.1">
    <property type="nucleotide sequence ID" value="NZ_VOOS01000004.1"/>
</dbReference>
<dbReference type="GO" id="GO:0005524">
    <property type="term" value="F:ATP binding"/>
    <property type="evidence" value="ECO:0007669"/>
    <property type="project" value="UniProtKB-UniRule"/>
</dbReference>
<evidence type="ECO:0000256" key="12">
    <source>
        <dbReference type="ARBA" id="ARBA00048594"/>
    </source>
</evidence>
<evidence type="ECO:0000259" key="14">
    <source>
        <dbReference type="PROSITE" id="PS50052"/>
    </source>
</evidence>
<comment type="similarity">
    <text evidence="3 13">Belongs to the guanylate kinase family.</text>
</comment>
<evidence type="ECO:0000256" key="1">
    <source>
        <dbReference type="ARBA" id="ARBA00003531"/>
    </source>
</evidence>